<feature type="compositionally biased region" description="Basic and acidic residues" evidence="1">
    <location>
        <begin position="78"/>
        <end position="88"/>
    </location>
</feature>
<proteinExistence type="predicted"/>
<evidence type="ECO:0000313" key="2">
    <source>
        <dbReference type="EMBL" id="EFQ98329.1"/>
    </source>
</evidence>
<reference evidence="3" key="1">
    <citation type="journal article" date="2012" name="MBio">
        <title>Comparative genome analysis of Trichophyton rubrum and related dermatophytes reveals candidate genes involved in infection.</title>
        <authorList>
            <person name="Martinez D.A."/>
            <person name="Oliver B.G."/>
            <person name="Graeser Y."/>
            <person name="Goldberg J.M."/>
            <person name="Li W."/>
            <person name="Martinez-Rossi N.M."/>
            <person name="Monod M."/>
            <person name="Shelest E."/>
            <person name="Barton R.C."/>
            <person name="Birch E."/>
            <person name="Brakhage A.A."/>
            <person name="Chen Z."/>
            <person name="Gurr S.J."/>
            <person name="Heiman D."/>
            <person name="Heitman J."/>
            <person name="Kosti I."/>
            <person name="Rossi A."/>
            <person name="Saif S."/>
            <person name="Samalova M."/>
            <person name="Saunders C.W."/>
            <person name="Shea T."/>
            <person name="Summerbell R.C."/>
            <person name="Xu J."/>
            <person name="Young S."/>
            <person name="Zeng Q."/>
            <person name="Birren B.W."/>
            <person name="Cuomo C.A."/>
            <person name="White T.C."/>
        </authorList>
    </citation>
    <scope>NUCLEOTIDE SEQUENCE [LARGE SCALE GENOMIC DNA]</scope>
    <source>
        <strain evidence="3">ATCC MYA-4604 / CBS 118893</strain>
    </source>
</reference>
<evidence type="ECO:0000256" key="1">
    <source>
        <dbReference type="SAM" id="MobiDB-lite"/>
    </source>
</evidence>
<feature type="compositionally biased region" description="Basic residues" evidence="1">
    <location>
        <begin position="53"/>
        <end position="62"/>
    </location>
</feature>
<protein>
    <submittedName>
        <fullName evidence="2">Uncharacterized protein</fullName>
    </submittedName>
</protein>
<sequence>MVKLKLRLIDASVARRRRRSDERVKKGRKQSLETARGKGKTIISSFRCLSPSRRSKKKKGKKKNEEEDEEDEDEDEELRGRTRVDRPEVQLGGLPSPCLRTALFDLGPWHGALSVRLAGCGLAEFLMPARHGQTGASTEYGVWGKETSKIRAKGPPRTRIRGGAAPGIMVMHASG</sequence>
<organism evidence="3">
    <name type="scientific">Arthroderma gypseum (strain ATCC MYA-4604 / CBS 118893)</name>
    <name type="common">Microsporum gypseum</name>
    <dbReference type="NCBI Taxonomy" id="535722"/>
    <lineage>
        <taxon>Eukaryota</taxon>
        <taxon>Fungi</taxon>
        <taxon>Dikarya</taxon>
        <taxon>Ascomycota</taxon>
        <taxon>Pezizomycotina</taxon>
        <taxon>Eurotiomycetes</taxon>
        <taxon>Eurotiomycetidae</taxon>
        <taxon>Onygenales</taxon>
        <taxon>Arthrodermataceae</taxon>
        <taxon>Nannizzia</taxon>
    </lineage>
</organism>
<gene>
    <name evidence="2" type="ORF">MGYG_08928</name>
</gene>
<evidence type="ECO:0000313" key="3">
    <source>
        <dbReference type="Proteomes" id="UP000002669"/>
    </source>
</evidence>
<name>E5R0D3_ARTGP</name>
<dbReference type="RefSeq" id="XP_003177281.1">
    <property type="nucleotide sequence ID" value="XM_003177233.1"/>
</dbReference>
<dbReference type="InParanoid" id="E5R0D3"/>
<accession>E5R0D3</accession>
<feature type="compositionally biased region" description="Acidic residues" evidence="1">
    <location>
        <begin position="66"/>
        <end position="77"/>
    </location>
</feature>
<dbReference type="GeneID" id="10032607"/>
<dbReference type="AlphaFoldDB" id="E5R0D3"/>
<dbReference type="Proteomes" id="UP000002669">
    <property type="component" value="Unassembled WGS sequence"/>
</dbReference>
<dbReference type="EMBL" id="DS989822">
    <property type="protein sequence ID" value="EFQ98329.1"/>
    <property type="molecule type" value="Genomic_DNA"/>
</dbReference>
<dbReference type="HOGENOM" id="CLU_1532150_0_0_1"/>
<keyword evidence="3" id="KW-1185">Reference proteome</keyword>
<dbReference type="VEuPathDB" id="FungiDB:MGYG_08928"/>
<feature type="region of interest" description="Disordered" evidence="1">
    <location>
        <begin position="16"/>
        <end position="92"/>
    </location>
</feature>